<reference evidence="1" key="1">
    <citation type="submission" date="2013-07" db="EMBL/GenBank/DDBJ databases">
        <title>The genome of an arbuscular mycorrhizal fungus provides insights into the evolution of the oldest plant symbiosis.</title>
        <authorList>
            <consortium name="DOE Joint Genome Institute"/>
            <person name="Tisserant E."/>
            <person name="Malbreil M."/>
            <person name="Kuo A."/>
            <person name="Kohler A."/>
            <person name="Symeonidi A."/>
            <person name="Balestrini R."/>
            <person name="Charron P."/>
            <person name="Duensing N."/>
            <person name="Frei-dit-Frey N."/>
            <person name="Gianinazzi-Pearson V."/>
            <person name="Gilbert B."/>
            <person name="Handa Y."/>
            <person name="Hijri M."/>
            <person name="Kaul R."/>
            <person name="Kawaguchi M."/>
            <person name="Krajinski F."/>
            <person name="Lammers P."/>
            <person name="Lapierre D."/>
            <person name="Masclaux F.G."/>
            <person name="Murat C."/>
            <person name="Morin E."/>
            <person name="Ndikumana S."/>
            <person name="Pagni M."/>
            <person name="Petitpierre D."/>
            <person name="Requena N."/>
            <person name="Rosikiewicz P."/>
            <person name="Riley R."/>
            <person name="Saito K."/>
            <person name="San Clemente H."/>
            <person name="Shapiro H."/>
            <person name="van Tuinen D."/>
            <person name="Becard G."/>
            <person name="Bonfante P."/>
            <person name="Paszkowski U."/>
            <person name="Shachar-Hill Y."/>
            <person name="Young J.P."/>
            <person name="Sanders I.R."/>
            <person name="Henrissat B."/>
            <person name="Rensing S.A."/>
            <person name="Grigoriev I.V."/>
            <person name="Corradi N."/>
            <person name="Roux C."/>
            <person name="Martin F."/>
        </authorList>
    </citation>
    <scope>NUCLEOTIDE SEQUENCE</scope>
    <source>
        <strain evidence="1">DAOM 197198</strain>
    </source>
</reference>
<organism evidence="1">
    <name type="scientific">Rhizophagus irregularis (strain DAOM 181602 / DAOM 197198 / MUCL 43194)</name>
    <name type="common">Arbuscular mycorrhizal fungus</name>
    <name type="synonym">Glomus intraradices</name>
    <dbReference type="NCBI Taxonomy" id="747089"/>
    <lineage>
        <taxon>Eukaryota</taxon>
        <taxon>Fungi</taxon>
        <taxon>Fungi incertae sedis</taxon>
        <taxon>Mucoromycota</taxon>
        <taxon>Glomeromycotina</taxon>
        <taxon>Glomeromycetes</taxon>
        <taxon>Glomerales</taxon>
        <taxon>Glomeraceae</taxon>
        <taxon>Rhizophagus</taxon>
    </lineage>
</organism>
<dbReference type="EMBL" id="KI274349">
    <property type="protein sequence ID" value="ESA23947.1"/>
    <property type="molecule type" value="Genomic_DNA"/>
</dbReference>
<evidence type="ECO:0000313" key="1">
    <source>
        <dbReference type="EMBL" id="ESA23947.1"/>
    </source>
</evidence>
<proteinExistence type="predicted"/>
<dbReference type="AlphaFoldDB" id="U9UW46"/>
<accession>U9UW46</accession>
<name>U9UW46_RHIID</name>
<gene>
    <name evidence="1" type="ORF">GLOINDRAFT_157</name>
</gene>
<dbReference type="HOGENOM" id="CLU_2278888_0_0_1"/>
<protein>
    <submittedName>
        <fullName evidence="1">Uncharacterized protein</fullName>
    </submittedName>
</protein>
<sequence length="102" mass="11819">MAIKLLKYLMNLSNSFKIILNQLLDQGEKLKRYLKREYESHLTVNSDGTTAHNQCINHCLPFAFAFSLHAVIELLEVKPDWVTFLSDNEAEEAKTSIDFHYT</sequence>